<accession>A0A1H4GLH0</accession>
<gene>
    <name evidence="2" type="ORF">SAMN05443550_110119</name>
</gene>
<protein>
    <submittedName>
        <fullName evidence="2">Alpha-L-fucosidase 2</fullName>
    </submittedName>
</protein>
<dbReference type="Proteomes" id="UP000198850">
    <property type="component" value="Unassembled WGS sequence"/>
</dbReference>
<name>A0A1H4GLH0_9SPHI</name>
<feature type="domain" description="Alpha fucosidase A-like C-terminal" evidence="1">
    <location>
        <begin position="17"/>
        <end position="109"/>
    </location>
</feature>
<keyword evidence="3" id="KW-1185">Reference proteome</keyword>
<dbReference type="AlphaFoldDB" id="A0A1H4GLH0"/>
<dbReference type="GO" id="GO:0004560">
    <property type="term" value="F:alpha-L-fucosidase activity"/>
    <property type="evidence" value="ECO:0007669"/>
    <property type="project" value="TreeGrafter"/>
</dbReference>
<organism evidence="2 3">
    <name type="scientific">Pedobacter hartonius</name>
    <dbReference type="NCBI Taxonomy" id="425514"/>
    <lineage>
        <taxon>Bacteria</taxon>
        <taxon>Pseudomonadati</taxon>
        <taxon>Bacteroidota</taxon>
        <taxon>Sphingobacteriia</taxon>
        <taxon>Sphingobacteriales</taxon>
        <taxon>Sphingobacteriaceae</taxon>
        <taxon>Pedobacter</taxon>
    </lineage>
</organism>
<evidence type="ECO:0000313" key="2">
    <source>
        <dbReference type="EMBL" id="SEB09708.1"/>
    </source>
</evidence>
<dbReference type="InterPro" id="IPR008928">
    <property type="entry name" value="6-hairpin_glycosidase_sf"/>
</dbReference>
<dbReference type="PANTHER" id="PTHR31084:SF0">
    <property type="entry name" value="ALPHA-L-FUCOSIDASE 2"/>
    <property type="match status" value="1"/>
</dbReference>
<sequence>MKLFLIGTAGMAKMLLQSQPGYLDLLPALPKAWAEGSIKGLKARGGFEVDMKWKEQQLNTASVKSLLGEECIIHTSVPVKVMGTDIVTKKVPDGYQISFKTLKGKTYSLLTDCR</sequence>
<dbReference type="SUPFAM" id="SSF48208">
    <property type="entry name" value="Six-hairpin glycosidases"/>
    <property type="match status" value="1"/>
</dbReference>
<dbReference type="InterPro" id="IPR049053">
    <property type="entry name" value="AFCA-like_C"/>
</dbReference>
<dbReference type="RefSeq" id="WP_090558797.1">
    <property type="nucleotide sequence ID" value="NZ_FNRA01000010.1"/>
</dbReference>
<dbReference type="Gene3D" id="2.60.40.1180">
    <property type="entry name" value="Golgi alpha-mannosidase II"/>
    <property type="match status" value="1"/>
</dbReference>
<evidence type="ECO:0000259" key="1">
    <source>
        <dbReference type="Pfam" id="PF21307"/>
    </source>
</evidence>
<dbReference type="GO" id="GO:0005975">
    <property type="term" value="P:carbohydrate metabolic process"/>
    <property type="evidence" value="ECO:0007669"/>
    <property type="project" value="InterPro"/>
</dbReference>
<dbReference type="PANTHER" id="PTHR31084">
    <property type="entry name" value="ALPHA-L-FUCOSIDASE 2"/>
    <property type="match status" value="1"/>
</dbReference>
<dbReference type="EMBL" id="FNRA01000010">
    <property type="protein sequence ID" value="SEB09708.1"/>
    <property type="molecule type" value="Genomic_DNA"/>
</dbReference>
<proteinExistence type="predicted"/>
<evidence type="ECO:0000313" key="3">
    <source>
        <dbReference type="Proteomes" id="UP000198850"/>
    </source>
</evidence>
<dbReference type="InterPro" id="IPR013780">
    <property type="entry name" value="Glyco_hydro_b"/>
</dbReference>
<dbReference type="Pfam" id="PF21307">
    <property type="entry name" value="Glyco_hydro_95_C"/>
    <property type="match status" value="1"/>
</dbReference>
<dbReference type="STRING" id="425514.SAMN05443550_110119"/>
<reference evidence="2 3" key="1">
    <citation type="submission" date="2016-10" db="EMBL/GenBank/DDBJ databases">
        <authorList>
            <person name="de Groot N.N."/>
        </authorList>
    </citation>
    <scope>NUCLEOTIDE SEQUENCE [LARGE SCALE GENOMIC DNA]</scope>
    <source>
        <strain evidence="2 3">DSM 19033</strain>
    </source>
</reference>
<dbReference type="OrthoDB" id="9802600at2"/>